<feature type="non-terminal residue" evidence="1">
    <location>
        <position position="145"/>
    </location>
</feature>
<proteinExistence type="predicted"/>
<protein>
    <submittedName>
        <fullName evidence="1">Uncharacterized protein</fullName>
    </submittedName>
</protein>
<feature type="non-terminal residue" evidence="1">
    <location>
        <position position="1"/>
    </location>
</feature>
<dbReference type="Proteomes" id="UP001328107">
    <property type="component" value="Unassembled WGS sequence"/>
</dbReference>
<evidence type="ECO:0000313" key="2">
    <source>
        <dbReference type="Proteomes" id="UP001328107"/>
    </source>
</evidence>
<keyword evidence="2" id="KW-1185">Reference proteome</keyword>
<evidence type="ECO:0000313" key="1">
    <source>
        <dbReference type="EMBL" id="GMR30936.1"/>
    </source>
</evidence>
<comment type="caution">
    <text evidence="1">The sequence shown here is derived from an EMBL/GenBank/DDBJ whole genome shotgun (WGS) entry which is preliminary data.</text>
</comment>
<name>A0AAN5C741_9BILA</name>
<sequence length="145" mass="15734">VVPCALQKPDQSMLLPDKSGGRLSCVGGEETLASVMLNSKRYAFLECTSGKWRNDQEIIESAYTPLKAECAQECLVDKGIVVRKEKKGGRDTIVASCSGIANLVLNSKRYTALRCNFGNWKHLNENENLASAFTPLPAVCVPGIS</sequence>
<accession>A0AAN5C741</accession>
<organism evidence="1 2">
    <name type="scientific">Pristionchus mayeri</name>
    <dbReference type="NCBI Taxonomy" id="1317129"/>
    <lineage>
        <taxon>Eukaryota</taxon>
        <taxon>Metazoa</taxon>
        <taxon>Ecdysozoa</taxon>
        <taxon>Nematoda</taxon>
        <taxon>Chromadorea</taxon>
        <taxon>Rhabditida</taxon>
        <taxon>Rhabditina</taxon>
        <taxon>Diplogasteromorpha</taxon>
        <taxon>Diplogasteroidea</taxon>
        <taxon>Neodiplogasteridae</taxon>
        <taxon>Pristionchus</taxon>
    </lineage>
</organism>
<gene>
    <name evidence="1" type="ORF">PMAYCL1PPCAC_01131</name>
</gene>
<dbReference type="AlphaFoldDB" id="A0AAN5C741"/>
<reference evidence="2" key="1">
    <citation type="submission" date="2022-10" db="EMBL/GenBank/DDBJ databases">
        <title>Genome assembly of Pristionchus species.</title>
        <authorList>
            <person name="Yoshida K."/>
            <person name="Sommer R.J."/>
        </authorList>
    </citation>
    <scope>NUCLEOTIDE SEQUENCE [LARGE SCALE GENOMIC DNA]</scope>
    <source>
        <strain evidence="2">RS5460</strain>
    </source>
</reference>
<dbReference type="EMBL" id="BTRK01000001">
    <property type="protein sequence ID" value="GMR30936.1"/>
    <property type="molecule type" value="Genomic_DNA"/>
</dbReference>